<keyword evidence="2" id="KW-0808">Transferase</keyword>
<feature type="transmembrane region" description="Helical" evidence="1">
    <location>
        <begin position="46"/>
        <end position="68"/>
    </location>
</feature>
<reference evidence="2 3" key="1">
    <citation type="journal article" date="2017" name="Int. J. Syst. Evol. Microbiol.">
        <title>Solibacillus kalamii sp. nov., isolated from a high-efficiency particulate arrestance filter system used in the International Space Station.</title>
        <authorList>
            <person name="Checinska Sielaff A."/>
            <person name="Kumar R.M."/>
            <person name="Pal D."/>
            <person name="Mayilraj S."/>
            <person name="Venkateswaran K."/>
        </authorList>
    </citation>
    <scope>NUCLEOTIDE SEQUENCE [LARGE SCALE GENOMIC DNA]</scope>
    <source>
        <strain evidence="2 3">ISSFR-015</strain>
    </source>
</reference>
<evidence type="ECO:0000313" key="2">
    <source>
        <dbReference type="EMBL" id="OUZ38694.1"/>
    </source>
</evidence>
<proteinExistence type="predicted"/>
<accession>A0ABX3ZG81</accession>
<keyword evidence="1" id="KW-0472">Membrane</keyword>
<dbReference type="Proteomes" id="UP000196594">
    <property type="component" value="Unassembled WGS sequence"/>
</dbReference>
<evidence type="ECO:0000313" key="3">
    <source>
        <dbReference type="Proteomes" id="UP000196594"/>
    </source>
</evidence>
<comment type="caution">
    <text evidence="2">The sequence shown here is derived from an EMBL/GenBank/DDBJ whole genome shotgun (WGS) entry which is preliminary data.</text>
</comment>
<feature type="transmembrane region" description="Helical" evidence="1">
    <location>
        <begin position="12"/>
        <end position="34"/>
    </location>
</feature>
<dbReference type="GO" id="GO:0016746">
    <property type="term" value="F:acyltransferase activity"/>
    <property type="evidence" value="ECO:0007669"/>
    <property type="project" value="UniProtKB-KW"/>
</dbReference>
<gene>
    <name evidence="2" type="ORF">CBM15_11310</name>
</gene>
<sequence>MQQPTISPKLLRLLVIFPNVMSYILLFGVVVYIRTNLEMLKATDGLTTWLIIAAVLGPISLYTTFSIVKRIKNGTL</sequence>
<keyword evidence="2" id="KW-0012">Acyltransferase</keyword>
<organism evidence="2 3">
    <name type="scientific">Solibacillus kalamii</name>
    <dbReference type="NCBI Taxonomy" id="1748298"/>
    <lineage>
        <taxon>Bacteria</taxon>
        <taxon>Bacillati</taxon>
        <taxon>Bacillota</taxon>
        <taxon>Bacilli</taxon>
        <taxon>Bacillales</taxon>
        <taxon>Caryophanaceae</taxon>
        <taxon>Solibacillus</taxon>
    </lineage>
</organism>
<evidence type="ECO:0000256" key="1">
    <source>
        <dbReference type="SAM" id="Phobius"/>
    </source>
</evidence>
<keyword evidence="1" id="KW-0812">Transmembrane</keyword>
<dbReference type="RefSeq" id="WP_087617595.1">
    <property type="nucleotide sequence ID" value="NZ_JAFBEY010000005.1"/>
</dbReference>
<keyword evidence="1" id="KW-1133">Transmembrane helix</keyword>
<keyword evidence="3" id="KW-1185">Reference proteome</keyword>
<name>A0ABX3ZG81_9BACL</name>
<protein>
    <submittedName>
        <fullName evidence="2">Acyl-phosphate glycerol 3-phosphate acyltransferase</fullName>
    </submittedName>
</protein>
<dbReference type="EMBL" id="NHNT01000007">
    <property type="protein sequence ID" value="OUZ38694.1"/>
    <property type="molecule type" value="Genomic_DNA"/>
</dbReference>